<evidence type="ECO:0000313" key="2">
    <source>
        <dbReference type="Proteomes" id="UP001271640"/>
    </source>
</evidence>
<organism evidence="1 2">
    <name type="scientific">Xenorhabdus littoralis</name>
    <dbReference type="NCBI Taxonomy" id="2582835"/>
    <lineage>
        <taxon>Bacteria</taxon>
        <taxon>Pseudomonadati</taxon>
        <taxon>Pseudomonadota</taxon>
        <taxon>Gammaproteobacteria</taxon>
        <taxon>Enterobacterales</taxon>
        <taxon>Morganellaceae</taxon>
        <taxon>Xenorhabdus</taxon>
    </lineage>
</organism>
<reference evidence="2" key="1">
    <citation type="journal article" date="2024" name="Toxins">
        <title>Genome Sequence Analysis of Native Xenorhabdus Strains Isolated from Entomopathogenic Nematodes in Argentina.</title>
        <authorList>
            <person name="Palma L."/>
            <person name="Frizzo L."/>
            <person name="Kaiser S."/>
            <person name="Berry C."/>
            <person name="Caballero P."/>
            <person name="Bode H.B."/>
            <person name="Del Valle E.E."/>
        </authorList>
    </citation>
    <scope>NUCLEOTIDE SEQUENCE [LARGE SCALE GENOMIC DNA]</scope>
    <source>
        <strain evidence="2">Reich</strain>
    </source>
</reference>
<dbReference type="EMBL" id="VCDP01000045">
    <property type="protein sequence ID" value="MDX7999918.1"/>
    <property type="molecule type" value="Genomic_DNA"/>
</dbReference>
<protein>
    <submittedName>
        <fullName evidence="1">Uncharacterized protein</fullName>
    </submittedName>
</protein>
<gene>
    <name evidence="1" type="ORF">FE394_12040</name>
</gene>
<keyword evidence="2" id="KW-1185">Reference proteome</keyword>
<dbReference type="RefSeq" id="WP_319926629.1">
    <property type="nucleotide sequence ID" value="NZ_VCDP01000045.1"/>
</dbReference>
<sequence>MDLLIQDSKRFIDNLFWIVWAGLFWVKSVGKKCNISILALFHYWDNCDDPAGKRERISLINPLLKWPI</sequence>
<evidence type="ECO:0000313" key="1">
    <source>
        <dbReference type="EMBL" id="MDX7999918.1"/>
    </source>
</evidence>
<name>A0ABU4SMN7_9GAMM</name>
<accession>A0ABU4SMN7</accession>
<comment type="caution">
    <text evidence="1">The sequence shown here is derived from an EMBL/GenBank/DDBJ whole genome shotgun (WGS) entry which is preliminary data.</text>
</comment>
<proteinExistence type="predicted"/>
<dbReference type="Proteomes" id="UP001271640">
    <property type="component" value="Unassembled WGS sequence"/>
</dbReference>